<protein>
    <submittedName>
        <fullName evidence="1">Uncharacterized protein</fullName>
    </submittedName>
</protein>
<feature type="non-terminal residue" evidence="1">
    <location>
        <position position="73"/>
    </location>
</feature>
<evidence type="ECO:0000313" key="1">
    <source>
        <dbReference type="EMBL" id="CAF4436343.1"/>
    </source>
</evidence>
<reference evidence="1" key="1">
    <citation type="submission" date="2021-02" db="EMBL/GenBank/DDBJ databases">
        <authorList>
            <person name="Nowell W R."/>
        </authorList>
    </citation>
    <scope>NUCLEOTIDE SEQUENCE</scope>
</reference>
<dbReference type="EMBL" id="CAJOBF010037047">
    <property type="protein sequence ID" value="CAF4436343.1"/>
    <property type="molecule type" value="Genomic_DNA"/>
</dbReference>
<proteinExistence type="predicted"/>
<dbReference type="Proteomes" id="UP000663842">
    <property type="component" value="Unassembled WGS sequence"/>
</dbReference>
<name>A0A820RIH2_9BILA</name>
<sequence length="73" mass="8351">MEIEEIPQKRFIVNDPNESLLGLHDYYSDAQKYIDEYVAAQSMNISSKVYKVDPLSKISETADIVIDSQNNEP</sequence>
<dbReference type="AlphaFoldDB" id="A0A820RIH2"/>
<gene>
    <name evidence="1" type="ORF">UXM345_LOCUS39070</name>
</gene>
<organism evidence="1 2">
    <name type="scientific">Rotaria magnacalcarata</name>
    <dbReference type="NCBI Taxonomy" id="392030"/>
    <lineage>
        <taxon>Eukaryota</taxon>
        <taxon>Metazoa</taxon>
        <taxon>Spiralia</taxon>
        <taxon>Gnathifera</taxon>
        <taxon>Rotifera</taxon>
        <taxon>Eurotatoria</taxon>
        <taxon>Bdelloidea</taxon>
        <taxon>Philodinida</taxon>
        <taxon>Philodinidae</taxon>
        <taxon>Rotaria</taxon>
    </lineage>
</organism>
<accession>A0A820RIH2</accession>
<comment type="caution">
    <text evidence="1">The sequence shown here is derived from an EMBL/GenBank/DDBJ whole genome shotgun (WGS) entry which is preliminary data.</text>
</comment>
<evidence type="ECO:0000313" key="2">
    <source>
        <dbReference type="Proteomes" id="UP000663842"/>
    </source>
</evidence>